<evidence type="ECO:0000313" key="1">
    <source>
        <dbReference type="EMBL" id="MBZ5752188.1"/>
    </source>
</evidence>
<keyword evidence="2" id="KW-1185">Reference proteome</keyword>
<dbReference type="EMBL" id="JAIQUM010000048">
    <property type="protein sequence ID" value="MBZ5752188.1"/>
    <property type="molecule type" value="Genomic_DNA"/>
</dbReference>
<dbReference type="Proteomes" id="UP001165287">
    <property type="component" value="Unassembled WGS sequence"/>
</dbReference>
<reference evidence="1" key="1">
    <citation type="submission" date="2024-05" db="EMBL/GenBank/DDBJ databases">
        <title>Metabacillus sp. nov., isolated from the rhizosphere soil of tomato plants.</title>
        <authorList>
            <person name="Ma R."/>
        </authorList>
    </citation>
    <scope>NUCLEOTIDE SEQUENCE</scope>
    <source>
        <strain evidence="1">DBTR6</strain>
    </source>
</reference>
<gene>
    <name evidence="1" type="ORF">K9V48_18505</name>
</gene>
<dbReference type="RefSeq" id="WP_224140651.1">
    <property type="nucleotide sequence ID" value="NZ_JAIQUM010000048.1"/>
</dbReference>
<accession>A0ABS7UV73</accession>
<organism evidence="1 2">
    <name type="scientific">Metabacillus rhizolycopersici</name>
    <dbReference type="NCBI Taxonomy" id="2875709"/>
    <lineage>
        <taxon>Bacteria</taxon>
        <taxon>Bacillati</taxon>
        <taxon>Bacillota</taxon>
        <taxon>Bacilli</taxon>
        <taxon>Bacillales</taxon>
        <taxon>Bacillaceae</taxon>
        <taxon>Metabacillus</taxon>
    </lineage>
</organism>
<sequence>MKKLSKFALILCFTGVLTLSIGFINNKDLNQTEASALLGSPILAEDGDQLLVITVEEQNMVENSSALSGFVPQENGPGFFFEKVK</sequence>
<evidence type="ECO:0000313" key="2">
    <source>
        <dbReference type="Proteomes" id="UP001165287"/>
    </source>
</evidence>
<proteinExistence type="predicted"/>
<protein>
    <submittedName>
        <fullName evidence="1">Uncharacterized protein</fullName>
    </submittedName>
</protein>
<name>A0ABS7UV73_9BACI</name>
<comment type="caution">
    <text evidence="1">The sequence shown here is derived from an EMBL/GenBank/DDBJ whole genome shotgun (WGS) entry which is preliminary data.</text>
</comment>